<dbReference type="AlphaFoldDB" id="A0A8B9PW43"/>
<dbReference type="SUPFAM" id="SSF55729">
    <property type="entry name" value="Acyl-CoA N-acyltransferases (Nat)"/>
    <property type="match status" value="1"/>
</dbReference>
<evidence type="ECO:0000313" key="2">
    <source>
        <dbReference type="Proteomes" id="UP000694424"/>
    </source>
</evidence>
<evidence type="ECO:0000313" key="1">
    <source>
        <dbReference type="Ensembl" id="ENSAOWP00000015709.1"/>
    </source>
</evidence>
<proteinExistence type="predicted"/>
<reference evidence="1" key="2">
    <citation type="submission" date="2025-09" db="UniProtKB">
        <authorList>
            <consortium name="Ensembl"/>
        </authorList>
    </citation>
    <scope>IDENTIFICATION</scope>
</reference>
<dbReference type="InterPro" id="IPR038581">
    <property type="entry name" value="ODC_AZ_sf"/>
</dbReference>
<organism evidence="1 2">
    <name type="scientific">Apteryx owenii</name>
    <name type="common">Little spotted kiwi</name>
    <dbReference type="NCBI Taxonomy" id="8824"/>
    <lineage>
        <taxon>Eukaryota</taxon>
        <taxon>Metazoa</taxon>
        <taxon>Chordata</taxon>
        <taxon>Craniata</taxon>
        <taxon>Vertebrata</taxon>
        <taxon>Euteleostomi</taxon>
        <taxon>Archelosauria</taxon>
        <taxon>Archosauria</taxon>
        <taxon>Dinosauria</taxon>
        <taxon>Saurischia</taxon>
        <taxon>Theropoda</taxon>
        <taxon>Coelurosauria</taxon>
        <taxon>Aves</taxon>
        <taxon>Palaeognathae</taxon>
        <taxon>Apterygiformes</taxon>
        <taxon>Apterygidae</taxon>
        <taxon>Apteryx</taxon>
    </lineage>
</organism>
<dbReference type="Gene3D" id="3.40.630.60">
    <property type="match status" value="1"/>
</dbReference>
<accession>A0A8B9PW43</accession>
<keyword evidence="2" id="KW-1185">Reference proteome</keyword>
<dbReference type="InterPro" id="IPR016181">
    <property type="entry name" value="Acyl_CoA_acyltransferase"/>
</dbReference>
<protein>
    <submittedName>
        <fullName evidence="1">Uncharacterized protein</fullName>
    </submittedName>
</protein>
<dbReference type="Ensembl" id="ENSAOWT00000017837.1">
    <property type="protein sequence ID" value="ENSAOWP00000015709.1"/>
    <property type="gene ID" value="ENSAOWG00000010689.1"/>
</dbReference>
<name>A0A8B9PW43_APTOW</name>
<sequence>MGATGCKTGRGRSDFLFDRAISYREEFFCSILLGNKQLPRTGGTFPGKSLRARGVTLPHCATGWEADHLQRGRAQRGPARLDFHVARGPHGFTHRHGLLSQWRLFLVAPQHVLDRNGLRDMTDVSSSVVLFRSLLLKGALLRAFSYLGFEAVRSHHLLLPPWEDVLFTAYPIERGCCPSPSDVPRSRAH</sequence>
<dbReference type="Proteomes" id="UP000694424">
    <property type="component" value="Unplaced"/>
</dbReference>
<reference evidence="1" key="1">
    <citation type="submission" date="2025-08" db="UniProtKB">
        <authorList>
            <consortium name="Ensembl"/>
        </authorList>
    </citation>
    <scope>IDENTIFICATION</scope>
</reference>